<dbReference type="Pfam" id="PF07833">
    <property type="entry name" value="Cu_amine_oxidN1"/>
    <property type="match status" value="2"/>
</dbReference>
<keyword evidence="2" id="KW-0732">Signal</keyword>
<evidence type="ECO:0000256" key="2">
    <source>
        <dbReference type="SAM" id="SignalP"/>
    </source>
</evidence>
<feature type="region of interest" description="Disordered" evidence="1">
    <location>
        <begin position="208"/>
        <end position="234"/>
    </location>
</feature>
<dbReference type="EMBL" id="CAKMMG010000005">
    <property type="protein sequence ID" value="CAH1211271.1"/>
    <property type="molecule type" value="Genomic_DNA"/>
</dbReference>
<dbReference type="Proteomes" id="UP000838324">
    <property type="component" value="Unassembled WGS sequence"/>
</dbReference>
<organism evidence="4 5">
    <name type="scientific">Paenibacillus auburnensis</name>
    <dbReference type="NCBI Taxonomy" id="2905649"/>
    <lineage>
        <taxon>Bacteria</taxon>
        <taxon>Bacillati</taxon>
        <taxon>Bacillota</taxon>
        <taxon>Bacilli</taxon>
        <taxon>Bacillales</taxon>
        <taxon>Paenibacillaceae</taxon>
        <taxon>Paenibacillus</taxon>
    </lineage>
</organism>
<feature type="compositionally biased region" description="Low complexity" evidence="1">
    <location>
        <begin position="217"/>
        <end position="234"/>
    </location>
</feature>
<dbReference type="InterPro" id="IPR036582">
    <property type="entry name" value="Mao_N_sf"/>
</dbReference>
<reference evidence="4" key="1">
    <citation type="submission" date="2022-01" db="EMBL/GenBank/DDBJ databases">
        <authorList>
            <person name="Criscuolo A."/>
        </authorList>
    </citation>
    <scope>NUCLEOTIDE SEQUENCE</scope>
    <source>
        <strain evidence="4">CIP111892</strain>
    </source>
</reference>
<dbReference type="SUPFAM" id="SSF55383">
    <property type="entry name" value="Copper amine oxidase, domain N"/>
    <property type="match status" value="1"/>
</dbReference>
<feature type="signal peptide" evidence="2">
    <location>
        <begin position="1"/>
        <end position="20"/>
    </location>
</feature>
<dbReference type="InterPro" id="IPR012854">
    <property type="entry name" value="Cu_amine_oxidase-like_N"/>
</dbReference>
<feature type="chain" id="PRO_5047124575" description="Copper amine oxidase-like N-terminal domain-containing protein" evidence="2">
    <location>
        <begin position="21"/>
        <end position="338"/>
    </location>
</feature>
<feature type="domain" description="Copper amine oxidase-like N-terminal" evidence="3">
    <location>
        <begin position="157"/>
        <end position="218"/>
    </location>
</feature>
<keyword evidence="5" id="KW-1185">Reference proteome</keyword>
<sequence length="338" mass="35761">MMNKIKLPAAALLLLLSVGAAPLTASAPLSASAASSEKVVATTVNVKTSVTKVNTIDVKMTFDGVKLVPPSGQMVFIYNNSTYVPLRFMSYALQKTVAWDAKNLKVTVNEPNSSELVGIKEYLMNVTNTQNAFISKSVSLSDVKAKFVFNGSTKTLPAGQSSYILNGSLYVPLRFLSESTGNGIKWDQKTKTITASSKSYLEQLDKEGDTAGTVGQTSSPTTSPSPSAGSGAASKVSYEDITSATEAKLNSLKSQSQSTLFNTAVEYLAAQDDTSKANIIAKGKQQLASFTASFNSIVADAEQQLKANGYSTDIISQYRSAFESEIQNGLNAVAGMAD</sequence>
<comment type="caution">
    <text evidence="4">The sequence shown here is derived from an EMBL/GenBank/DDBJ whole genome shotgun (WGS) entry which is preliminary data.</text>
</comment>
<evidence type="ECO:0000256" key="1">
    <source>
        <dbReference type="SAM" id="MobiDB-lite"/>
    </source>
</evidence>
<feature type="domain" description="Copper amine oxidase-like N-terminal" evidence="3">
    <location>
        <begin position="74"/>
        <end position="129"/>
    </location>
</feature>
<protein>
    <recommendedName>
        <fullName evidence="3">Copper amine oxidase-like N-terminal domain-containing protein</fullName>
    </recommendedName>
</protein>
<gene>
    <name evidence="4" type="ORF">PAECIP111892_03511</name>
</gene>
<accession>A0ABN8GNV2</accession>
<dbReference type="Gene3D" id="3.30.457.10">
    <property type="entry name" value="Copper amine oxidase-like, N-terminal domain"/>
    <property type="match status" value="1"/>
</dbReference>
<evidence type="ECO:0000259" key="3">
    <source>
        <dbReference type="Pfam" id="PF07833"/>
    </source>
</evidence>
<proteinExistence type="predicted"/>
<name>A0ABN8GNV2_9BACL</name>
<evidence type="ECO:0000313" key="4">
    <source>
        <dbReference type="EMBL" id="CAH1211271.1"/>
    </source>
</evidence>
<evidence type="ECO:0000313" key="5">
    <source>
        <dbReference type="Proteomes" id="UP000838324"/>
    </source>
</evidence>